<feature type="region of interest" description="Disordered" evidence="1">
    <location>
        <begin position="494"/>
        <end position="603"/>
    </location>
</feature>
<evidence type="ECO:0000256" key="1">
    <source>
        <dbReference type="SAM" id="MobiDB-lite"/>
    </source>
</evidence>
<reference evidence="3 4" key="2">
    <citation type="submission" date="2018-11" db="EMBL/GenBank/DDBJ databases">
        <authorList>
            <consortium name="Pathogen Informatics"/>
        </authorList>
    </citation>
    <scope>NUCLEOTIDE SEQUENCE [LARGE SCALE GENOMIC DNA]</scope>
</reference>
<accession>A0A0N4XYM2</accession>
<dbReference type="Pfam" id="PF06367">
    <property type="entry name" value="Drf_FH3"/>
    <property type="match status" value="1"/>
</dbReference>
<evidence type="ECO:0000313" key="5">
    <source>
        <dbReference type="WBParaSite" id="NBR_0000819501-mRNA-1"/>
    </source>
</evidence>
<feature type="compositionally biased region" description="Pro residues" evidence="1">
    <location>
        <begin position="557"/>
        <end position="580"/>
    </location>
</feature>
<dbReference type="SUPFAM" id="SSF101447">
    <property type="entry name" value="Formin homology 2 domain (FH2 domain)"/>
    <property type="match status" value="1"/>
</dbReference>
<feature type="compositionally biased region" description="Pro residues" evidence="1">
    <location>
        <begin position="588"/>
        <end position="597"/>
    </location>
</feature>
<dbReference type="Pfam" id="PF02181">
    <property type="entry name" value="FH2"/>
    <property type="match status" value="1"/>
</dbReference>
<dbReference type="GO" id="GO:0003779">
    <property type="term" value="F:actin binding"/>
    <property type="evidence" value="ECO:0007669"/>
    <property type="project" value="InterPro"/>
</dbReference>
<dbReference type="SMART" id="SM00498">
    <property type="entry name" value="FH2"/>
    <property type="match status" value="1"/>
</dbReference>
<gene>
    <name evidence="3" type="ORF">NBR_LOCUS8196</name>
</gene>
<dbReference type="InterPro" id="IPR015425">
    <property type="entry name" value="FH2_Formin"/>
</dbReference>
<dbReference type="InterPro" id="IPR011989">
    <property type="entry name" value="ARM-like"/>
</dbReference>
<dbReference type="InterPro" id="IPR010472">
    <property type="entry name" value="FH3_dom"/>
</dbReference>
<feature type="domain" description="FH2" evidence="2">
    <location>
        <begin position="615"/>
        <end position="882"/>
    </location>
</feature>
<dbReference type="InterPro" id="IPR016024">
    <property type="entry name" value="ARM-type_fold"/>
</dbReference>
<dbReference type="Gene3D" id="1.10.238.150">
    <property type="entry name" value="Formin, FH3 diaphanous domain"/>
    <property type="match status" value="1"/>
</dbReference>
<evidence type="ECO:0000313" key="3">
    <source>
        <dbReference type="EMBL" id="VDL71785.1"/>
    </source>
</evidence>
<evidence type="ECO:0000259" key="2">
    <source>
        <dbReference type="PROSITE" id="PS51444"/>
    </source>
</evidence>
<dbReference type="Gene3D" id="1.20.58.2220">
    <property type="entry name" value="Formin, FH2 domain"/>
    <property type="match status" value="1"/>
</dbReference>
<dbReference type="PROSITE" id="PS51444">
    <property type="entry name" value="FH2"/>
    <property type="match status" value="1"/>
</dbReference>
<name>A0A0N4XYM2_NIPBR</name>
<dbReference type="Proteomes" id="UP000271162">
    <property type="component" value="Unassembled WGS sequence"/>
</dbReference>
<sequence length="882" mass="98079">MSSAEDVSSADDLTTISADSVSQPDEISDVLKPLSSEGEQSCSSSIASARSLAKVPRGDVVHPNVGRTLGDDFSQRRSPKDSPTRWTDMFSSKRIRKKIHKHFGDTRGDDDRSSFNEMVCATQELRSLSPSELNGRVEQVLKDRNIEQKKIDKMLSDMPDETKRLILTQHLKTDFAGYGNEHSDETGLQLICRLFGLILEPLRNAREDTVESRDLLSLLMEVVRCIRTIVNTYPGLELVLKRDSRVIGRLIEVLCSVNGRRPREIEETEATRAVRTETVRILASIGMVNQETTKNIQMEMTGAQKVMKELTLLSAKTKKPRFKPILDCLRFCKESDVDHVYKILIIINLLIHSSDRELGDEQARGEYESLGGCYELLASTTENTAVEPVFLSILQHLMLIPEDVAVRLSYFRLIESCVNEIVLHKNGVDPDFDSQFHFETPVSEIVEQLQDAEFSRKLEQTVQAKQEAVAKQMQYWQKLDEFRNEAQLLRKHIENPSQPIPPPTVCNLQQPVEHLPGSWSSNGTSSTNSRLPPVTGGPAAPPPPPPPPPGAARVGGGPPPPPPPPPGLVGGPAPPPPPPNLLRSGGGGPPPPPPPFGGAPSAVHVEPAIPDFLPAKKKRVVDVPMRKFPWTSSTINPRTLHRDCFWATTSEDSLANDALLNQLKEKFASSKPGSKPTDTLSLSKPVKKVKQAQIVKDEKTLQALAILQGSVKLSFKQWRKGLLKVDESVLSANTLQQLRTALPPMDVIKKLSEVDAQVMEEMPEGERFLASLASINALPLRLDLIIFKQRFQEILNDIKPGISSVIEACEEIRRSKGFKVFLELVLLFGNYMGQSSKTYKDTFAFEMNVLTKLMDTKDVDNKLTLLHYMVDCMRKTNPSRAK</sequence>
<reference evidence="5" key="1">
    <citation type="submission" date="2017-02" db="UniProtKB">
        <authorList>
            <consortium name="WormBaseParasite"/>
        </authorList>
    </citation>
    <scope>IDENTIFICATION</scope>
</reference>
<proteinExistence type="predicted"/>
<dbReference type="EMBL" id="UYSL01019975">
    <property type="protein sequence ID" value="VDL71785.1"/>
    <property type="molecule type" value="Genomic_DNA"/>
</dbReference>
<dbReference type="AlphaFoldDB" id="A0A0N4XYM2"/>
<feature type="compositionally biased region" description="Low complexity" evidence="1">
    <location>
        <begin position="35"/>
        <end position="51"/>
    </location>
</feature>
<feature type="compositionally biased region" description="Low complexity" evidence="1">
    <location>
        <begin position="517"/>
        <end position="538"/>
    </location>
</feature>
<dbReference type="OMA" id="NEMVCAT"/>
<dbReference type="Gene3D" id="1.25.10.10">
    <property type="entry name" value="Leucine-rich Repeat Variant"/>
    <property type="match status" value="1"/>
</dbReference>
<dbReference type="SMART" id="SM01139">
    <property type="entry name" value="Drf_FH3"/>
    <property type="match status" value="1"/>
</dbReference>
<protein>
    <submittedName>
        <fullName evidence="5">Protein diaphanous (inferred by orthology to a D. melanogaster protein)</fullName>
    </submittedName>
</protein>
<organism evidence="5">
    <name type="scientific">Nippostrongylus brasiliensis</name>
    <name type="common">Rat hookworm</name>
    <dbReference type="NCBI Taxonomy" id="27835"/>
    <lineage>
        <taxon>Eukaryota</taxon>
        <taxon>Metazoa</taxon>
        <taxon>Ecdysozoa</taxon>
        <taxon>Nematoda</taxon>
        <taxon>Chromadorea</taxon>
        <taxon>Rhabditida</taxon>
        <taxon>Rhabditina</taxon>
        <taxon>Rhabditomorpha</taxon>
        <taxon>Strongyloidea</taxon>
        <taxon>Heligmosomidae</taxon>
        <taxon>Nippostrongylus</taxon>
    </lineage>
</organism>
<dbReference type="InterPro" id="IPR042201">
    <property type="entry name" value="FH2_Formin_sf"/>
</dbReference>
<dbReference type="GO" id="GO:0005884">
    <property type="term" value="C:actin filament"/>
    <property type="evidence" value="ECO:0007669"/>
    <property type="project" value="TreeGrafter"/>
</dbReference>
<dbReference type="Gene3D" id="6.10.30.30">
    <property type="match status" value="1"/>
</dbReference>
<dbReference type="PANTHER" id="PTHR45691">
    <property type="entry name" value="PROTEIN DIAPHANOUS"/>
    <property type="match status" value="1"/>
</dbReference>
<feature type="region of interest" description="Disordered" evidence="1">
    <location>
        <begin position="1"/>
        <end position="91"/>
    </location>
</feature>
<dbReference type="PANTHER" id="PTHR45691:SF6">
    <property type="entry name" value="PROTEIN DIAPHANOUS"/>
    <property type="match status" value="1"/>
</dbReference>
<dbReference type="WBParaSite" id="NBR_0000819501-mRNA-1">
    <property type="protein sequence ID" value="NBR_0000819501-mRNA-1"/>
    <property type="gene ID" value="NBR_0000819501"/>
</dbReference>
<feature type="compositionally biased region" description="Pro residues" evidence="1">
    <location>
        <begin position="539"/>
        <end position="550"/>
    </location>
</feature>
<dbReference type="InterPro" id="IPR051412">
    <property type="entry name" value="Formin_Homology_Diaphanous_sf"/>
</dbReference>
<dbReference type="SUPFAM" id="SSF48371">
    <property type="entry name" value="ARM repeat"/>
    <property type="match status" value="1"/>
</dbReference>
<feature type="compositionally biased region" description="Basic and acidic residues" evidence="1">
    <location>
        <begin position="69"/>
        <end position="83"/>
    </location>
</feature>
<dbReference type="GO" id="GO:0030041">
    <property type="term" value="P:actin filament polymerization"/>
    <property type="evidence" value="ECO:0007669"/>
    <property type="project" value="TreeGrafter"/>
</dbReference>
<feature type="compositionally biased region" description="Polar residues" evidence="1">
    <location>
        <begin position="1"/>
        <end position="25"/>
    </location>
</feature>
<evidence type="ECO:0000313" key="4">
    <source>
        <dbReference type="Proteomes" id="UP000271162"/>
    </source>
</evidence>
<dbReference type="STRING" id="27835.A0A0N4XYM2"/>
<keyword evidence="4" id="KW-1185">Reference proteome</keyword>